<proteinExistence type="predicted"/>
<name>A0A381Z1H6_9ZZZZ</name>
<dbReference type="EMBL" id="UINC01019582">
    <property type="protein sequence ID" value="SVA82994.1"/>
    <property type="molecule type" value="Genomic_DNA"/>
</dbReference>
<dbReference type="GO" id="GO:0009245">
    <property type="term" value="P:lipid A biosynthetic process"/>
    <property type="evidence" value="ECO:0007669"/>
    <property type="project" value="InterPro"/>
</dbReference>
<protein>
    <submittedName>
        <fullName evidence="1">Uncharacterized protein</fullName>
    </submittedName>
</protein>
<organism evidence="1">
    <name type="scientific">marine metagenome</name>
    <dbReference type="NCBI Taxonomy" id="408172"/>
    <lineage>
        <taxon>unclassified sequences</taxon>
        <taxon>metagenomes</taxon>
        <taxon>ecological metagenomes</taxon>
    </lineage>
</organism>
<gene>
    <name evidence="1" type="ORF">METZ01_LOCUS135848</name>
</gene>
<dbReference type="AlphaFoldDB" id="A0A381Z1H6"/>
<evidence type="ECO:0000313" key="1">
    <source>
        <dbReference type="EMBL" id="SVA82994.1"/>
    </source>
</evidence>
<feature type="non-terminal residue" evidence="1">
    <location>
        <position position="51"/>
    </location>
</feature>
<accession>A0A381Z1H6</accession>
<dbReference type="InterPro" id="IPR003835">
    <property type="entry name" value="Glyco_trans_19"/>
</dbReference>
<sequence>MINKSSPITFFIVAGEASGDAHGAALMSAIKKAQPESRFVGHGGDKMTQEG</sequence>
<dbReference type="GO" id="GO:0008915">
    <property type="term" value="F:lipid-A-disaccharide synthase activity"/>
    <property type="evidence" value="ECO:0007669"/>
    <property type="project" value="InterPro"/>
</dbReference>
<dbReference type="Pfam" id="PF02684">
    <property type="entry name" value="LpxB"/>
    <property type="match status" value="1"/>
</dbReference>
<reference evidence="1" key="1">
    <citation type="submission" date="2018-05" db="EMBL/GenBank/DDBJ databases">
        <authorList>
            <person name="Lanie J.A."/>
            <person name="Ng W.-L."/>
            <person name="Kazmierczak K.M."/>
            <person name="Andrzejewski T.M."/>
            <person name="Davidsen T.M."/>
            <person name="Wayne K.J."/>
            <person name="Tettelin H."/>
            <person name="Glass J.I."/>
            <person name="Rusch D."/>
            <person name="Podicherti R."/>
            <person name="Tsui H.-C.T."/>
            <person name="Winkler M.E."/>
        </authorList>
    </citation>
    <scope>NUCLEOTIDE SEQUENCE</scope>
</reference>
<dbReference type="GO" id="GO:0016020">
    <property type="term" value="C:membrane"/>
    <property type="evidence" value="ECO:0007669"/>
    <property type="project" value="GOC"/>
</dbReference>